<evidence type="ECO:0008006" key="11">
    <source>
        <dbReference type="Google" id="ProtNLM"/>
    </source>
</evidence>
<dbReference type="STRING" id="77586.A0A0D9W1T6"/>
<dbReference type="InterPro" id="IPR032451">
    <property type="entry name" value="SMARCC_C"/>
</dbReference>
<dbReference type="Gramene" id="LPERR04G00260.1">
    <property type="protein sequence ID" value="LPERR04G00260.1"/>
    <property type="gene ID" value="LPERR04G00260"/>
</dbReference>
<dbReference type="PANTHER" id="PTHR12802:SF41">
    <property type="entry name" value="BRAHMA ASSOCIATED PROTEIN 155 KDA"/>
    <property type="match status" value="1"/>
</dbReference>
<dbReference type="HOGENOM" id="CLU_015614_0_0_1"/>
<feature type="region of interest" description="Disordered" evidence="5">
    <location>
        <begin position="924"/>
        <end position="956"/>
    </location>
</feature>
<evidence type="ECO:0000259" key="6">
    <source>
        <dbReference type="PROSITE" id="PS50090"/>
    </source>
</evidence>
<evidence type="ECO:0000259" key="8">
    <source>
        <dbReference type="PROSITE" id="PS51293"/>
    </source>
</evidence>
<feature type="compositionally biased region" description="Basic residues" evidence="5">
    <location>
        <begin position="291"/>
        <end position="301"/>
    </location>
</feature>
<dbReference type="GO" id="GO:0005634">
    <property type="term" value="C:nucleus"/>
    <property type="evidence" value="ECO:0007669"/>
    <property type="project" value="UniProtKB-ARBA"/>
</dbReference>
<feature type="region of interest" description="Disordered" evidence="5">
    <location>
        <begin position="481"/>
        <end position="520"/>
    </location>
</feature>
<organism evidence="9 10">
    <name type="scientific">Leersia perrieri</name>
    <dbReference type="NCBI Taxonomy" id="77586"/>
    <lineage>
        <taxon>Eukaryota</taxon>
        <taxon>Viridiplantae</taxon>
        <taxon>Streptophyta</taxon>
        <taxon>Embryophyta</taxon>
        <taxon>Tracheophyta</taxon>
        <taxon>Spermatophyta</taxon>
        <taxon>Magnoliopsida</taxon>
        <taxon>Liliopsida</taxon>
        <taxon>Poales</taxon>
        <taxon>Poaceae</taxon>
        <taxon>BOP clade</taxon>
        <taxon>Oryzoideae</taxon>
        <taxon>Oryzeae</taxon>
        <taxon>Oryzinae</taxon>
        <taxon>Leersia</taxon>
    </lineage>
</organism>
<evidence type="ECO:0000313" key="9">
    <source>
        <dbReference type="EnsemblPlants" id="LPERR04G00260.1"/>
    </source>
</evidence>
<dbReference type="Gene3D" id="1.10.10.60">
    <property type="entry name" value="Homeodomain-like"/>
    <property type="match status" value="1"/>
</dbReference>
<dbReference type="InterPro" id="IPR017884">
    <property type="entry name" value="SANT_dom"/>
</dbReference>
<dbReference type="PROSITE" id="PS51293">
    <property type="entry name" value="SANT"/>
    <property type="match status" value="1"/>
</dbReference>
<keyword evidence="4" id="KW-0539">Nucleus</keyword>
<dbReference type="AlphaFoldDB" id="A0A0D9W1T6"/>
<dbReference type="InterPro" id="IPR009057">
    <property type="entry name" value="Homeodomain-like_sf"/>
</dbReference>
<protein>
    <recommendedName>
        <fullName evidence="11">SANT domain-containing protein</fullName>
    </recommendedName>
</protein>
<dbReference type="Proteomes" id="UP000032180">
    <property type="component" value="Chromosome 4"/>
</dbReference>
<evidence type="ECO:0000313" key="10">
    <source>
        <dbReference type="Proteomes" id="UP000032180"/>
    </source>
</evidence>
<feature type="compositionally biased region" description="Basic and acidic residues" evidence="5">
    <location>
        <begin position="222"/>
        <end position="235"/>
    </location>
</feature>
<evidence type="ECO:0000256" key="5">
    <source>
        <dbReference type="SAM" id="MobiDB-lite"/>
    </source>
</evidence>
<reference evidence="9 10" key="1">
    <citation type="submission" date="2012-08" db="EMBL/GenBank/DDBJ databases">
        <title>Oryza genome evolution.</title>
        <authorList>
            <person name="Wing R.A."/>
        </authorList>
    </citation>
    <scope>NUCLEOTIDE SEQUENCE</scope>
</reference>
<feature type="compositionally biased region" description="Basic and acidic residues" evidence="5">
    <location>
        <begin position="719"/>
        <end position="730"/>
    </location>
</feature>
<dbReference type="GO" id="GO:0003677">
    <property type="term" value="F:DNA binding"/>
    <property type="evidence" value="ECO:0007669"/>
    <property type="project" value="UniProtKB-KW"/>
</dbReference>
<feature type="region of interest" description="Disordered" evidence="5">
    <location>
        <begin position="668"/>
        <end position="747"/>
    </location>
</feature>
<dbReference type="SMART" id="SM00717">
    <property type="entry name" value="SANT"/>
    <property type="match status" value="1"/>
</dbReference>
<proteinExistence type="predicted"/>
<feature type="compositionally biased region" description="Basic and acidic residues" evidence="5">
    <location>
        <begin position="502"/>
        <end position="513"/>
    </location>
</feature>
<feature type="compositionally biased region" description="Polar residues" evidence="5">
    <location>
        <begin position="762"/>
        <end position="793"/>
    </location>
</feature>
<feature type="compositionally biased region" description="Basic and acidic residues" evidence="5">
    <location>
        <begin position="565"/>
        <end position="577"/>
    </location>
</feature>
<keyword evidence="10" id="KW-1185">Reference proteome</keyword>
<feature type="region of interest" description="Disordered" evidence="5">
    <location>
        <begin position="144"/>
        <end position="356"/>
    </location>
</feature>
<reference evidence="9" key="3">
    <citation type="submission" date="2015-04" db="UniProtKB">
        <authorList>
            <consortium name="EnsemblPlants"/>
        </authorList>
    </citation>
    <scope>IDENTIFICATION</scope>
</reference>
<dbReference type="PANTHER" id="PTHR12802">
    <property type="entry name" value="SWI/SNF COMPLEX-RELATED"/>
    <property type="match status" value="1"/>
</dbReference>
<dbReference type="Pfam" id="PF16495">
    <property type="entry name" value="SWIRM-assoc_1"/>
    <property type="match status" value="1"/>
</dbReference>
<feature type="compositionally biased region" description="Basic residues" evidence="5">
    <location>
        <begin position="193"/>
        <end position="206"/>
    </location>
</feature>
<accession>A0A0D9W1T6</accession>
<evidence type="ECO:0000256" key="1">
    <source>
        <dbReference type="ARBA" id="ARBA00023015"/>
    </source>
</evidence>
<dbReference type="PROSITE" id="PS50090">
    <property type="entry name" value="MYB_LIKE"/>
    <property type="match status" value="1"/>
</dbReference>
<feature type="domain" description="SANT" evidence="8">
    <location>
        <begin position="425"/>
        <end position="475"/>
    </location>
</feature>
<dbReference type="FunFam" id="1.10.10.60:FF:000014">
    <property type="entry name" value="SWI/SNF complex subunit SMARCC2 isoform C"/>
    <property type="match status" value="1"/>
</dbReference>
<feature type="domain" description="Myb-like" evidence="6">
    <location>
        <begin position="421"/>
        <end position="471"/>
    </location>
</feature>
<feature type="compositionally biased region" description="Basic and acidic residues" evidence="5">
    <location>
        <begin position="794"/>
        <end position="803"/>
    </location>
</feature>
<evidence type="ECO:0000256" key="2">
    <source>
        <dbReference type="ARBA" id="ARBA00023125"/>
    </source>
</evidence>
<dbReference type="EnsemblPlants" id="LPERR04G00260.1">
    <property type="protein sequence ID" value="LPERR04G00260.1"/>
    <property type="gene ID" value="LPERR04G00260"/>
</dbReference>
<sequence length="956" mass="104306">MKKFHANPQMHLEFKDLSELPDGEMDARLEVLEFLSHWGLINFHPFPPAGQGLSELVESITSADTEGKISVVEKLFQFETMQSYLIPAPNQPDVAAPIYAPSLLSEPTLAEDFITQVESSVEYHCNSCSVDCSRKRYHCRTQYGVKSSVEQRKQQTLRATQDKCRNGTRRGAKRSTQMEPKPSAAATATPTTYRRRGKPKKRKAKATKPPSPSPQPKRQARDRHPSSSDGDDTRHSPPNPATEEDASKLPPVAEEAEAIHVLPTIDGEERSSKKANMELKPLPPSAAPIYCRRRKPKRKAKPSSPSLPPKHQAMERDPSELPPPQIRPLTHSAHQSPLNPTEDEDAPRLDEGELDPAPCTQEVAKLPSTSEEVEAVLSRGASVHVIPTFADFDLCCDCYDEGKLDSGMSQTDFILMESADIPGFGSTSWTDQETLLLLEALEIFQAKWGDIAEHVATKTKAQCMLHFLQMPIMDSFLHDGDANETSHETAEKVSAEQGTSRVTEKTEVGKAEGTKTNNGKAAAKTRLNLTETGGNLDDHVVANTNTNCSIDIIVDASGKTGESNRSSDTEPTKKETSGENTSNFVDNVLKNAFEAVGHIPNKEDLGSFTEAGNPVMALAAFLSGLVDHDDATMLCCSSLKAISDMSPALQLATMHCFILQDPPNDLKDLPVSSANTDGGQQKDKDAISNPNVTDKDENLKEGSALSVEEQSTTSTSSKNTRELSNTKESKNGSSQVDPKSTGANDYENPICEVVKSASDNIRGHSSTSLHVSLNNRNEPCSISSQEASAGSTKDTSEIEHEVTDLSTVQQHESIRTSLKNGNIQDPNSIKDMVADGLSIQRLQQAAATAISAAAVKAKLLAKQEEYEIQQLAALVIDKQLHKMQAKMAFFTEVENLVLQARSHTEKTRKKLLMDRNAIIASRMAAMPPRPPPNQPGMPGSRLPVGYGVNQQHLRRS</sequence>
<dbReference type="InterPro" id="IPR001005">
    <property type="entry name" value="SANT/Myb"/>
</dbReference>
<dbReference type="Pfam" id="PF00249">
    <property type="entry name" value="Myb_DNA-binding"/>
    <property type="match status" value="1"/>
</dbReference>
<keyword evidence="2" id="KW-0238">DNA-binding</keyword>
<reference evidence="10" key="2">
    <citation type="submission" date="2013-12" db="EMBL/GenBank/DDBJ databases">
        <authorList>
            <person name="Yu Y."/>
            <person name="Lee S."/>
            <person name="de Baynast K."/>
            <person name="Wissotski M."/>
            <person name="Liu L."/>
            <person name="Talag J."/>
            <person name="Goicoechea J."/>
            <person name="Angelova A."/>
            <person name="Jetty R."/>
            <person name="Kudrna D."/>
            <person name="Golser W."/>
            <person name="Rivera L."/>
            <person name="Zhang J."/>
            <person name="Wing R."/>
        </authorList>
    </citation>
    <scope>NUCLEOTIDE SEQUENCE</scope>
</reference>
<feature type="compositionally biased region" description="Basic and acidic residues" evidence="5">
    <location>
        <begin position="481"/>
        <end position="494"/>
    </location>
</feature>
<feature type="region of interest" description="Disordered" evidence="5">
    <location>
        <begin position="762"/>
        <end position="810"/>
    </location>
</feature>
<evidence type="ECO:0000259" key="7">
    <source>
        <dbReference type="PROSITE" id="PS50934"/>
    </source>
</evidence>
<dbReference type="PROSITE" id="PS50934">
    <property type="entry name" value="SWIRM"/>
    <property type="match status" value="1"/>
</dbReference>
<feature type="region of interest" description="Disordered" evidence="5">
    <location>
        <begin position="559"/>
        <end position="582"/>
    </location>
</feature>
<feature type="compositionally biased region" description="Basic and acidic residues" evidence="5">
    <location>
        <begin position="267"/>
        <end position="277"/>
    </location>
</feature>
<dbReference type="eggNOG" id="KOG1279">
    <property type="taxonomic scope" value="Eukaryota"/>
</dbReference>
<evidence type="ECO:0000256" key="3">
    <source>
        <dbReference type="ARBA" id="ARBA00023163"/>
    </source>
</evidence>
<keyword evidence="3" id="KW-0804">Transcription</keyword>
<evidence type="ECO:0000256" key="4">
    <source>
        <dbReference type="ARBA" id="ARBA00023242"/>
    </source>
</evidence>
<name>A0A0D9W1T6_9ORYZ</name>
<dbReference type="InterPro" id="IPR007526">
    <property type="entry name" value="SWIRM"/>
</dbReference>
<keyword evidence="1" id="KW-0805">Transcription regulation</keyword>
<feature type="compositionally biased region" description="Polar residues" evidence="5">
    <location>
        <begin position="731"/>
        <end position="743"/>
    </location>
</feature>
<feature type="domain" description="SWIRM" evidence="7">
    <location>
        <begin position="1"/>
        <end position="52"/>
    </location>
</feature>
<dbReference type="SUPFAM" id="SSF46689">
    <property type="entry name" value="Homeodomain-like"/>
    <property type="match status" value="2"/>
</dbReference>